<evidence type="ECO:0000313" key="1">
    <source>
        <dbReference type="EMBL" id="QJA81668.1"/>
    </source>
</evidence>
<dbReference type="AlphaFoldDB" id="A0A6M3KJT7"/>
<dbReference type="EMBL" id="MT142466">
    <property type="protein sequence ID" value="QJA81668.1"/>
    <property type="molecule type" value="Genomic_DNA"/>
</dbReference>
<accession>A0A6M3KJT7</accession>
<dbReference type="Pfam" id="PF02585">
    <property type="entry name" value="PIG-L"/>
    <property type="match status" value="1"/>
</dbReference>
<dbReference type="Gene3D" id="3.40.50.10320">
    <property type="entry name" value="LmbE-like"/>
    <property type="match status" value="1"/>
</dbReference>
<proteinExistence type="predicted"/>
<dbReference type="InterPro" id="IPR003737">
    <property type="entry name" value="GlcNAc_PI_deacetylase-related"/>
</dbReference>
<organism evidence="1">
    <name type="scientific">viral metagenome</name>
    <dbReference type="NCBI Taxonomy" id="1070528"/>
    <lineage>
        <taxon>unclassified sequences</taxon>
        <taxon>metagenomes</taxon>
        <taxon>organismal metagenomes</taxon>
    </lineage>
</organism>
<name>A0A6M3KJT7_9ZZZZ</name>
<dbReference type="InterPro" id="IPR024078">
    <property type="entry name" value="LmbE-like_dom_sf"/>
</dbReference>
<gene>
    <name evidence="1" type="ORF">MM415A00503_0023</name>
</gene>
<reference evidence="1" key="1">
    <citation type="submission" date="2020-03" db="EMBL/GenBank/DDBJ databases">
        <title>The deep terrestrial virosphere.</title>
        <authorList>
            <person name="Holmfeldt K."/>
            <person name="Nilsson E."/>
            <person name="Simone D."/>
            <person name="Lopez-Fernandez M."/>
            <person name="Wu X."/>
            <person name="de Brujin I."/>
            <person name="Lundin D."/>
            <person name="Andersson A."/>
            <person name="Bertilsson S."/>
            <person name="Dopson M."/>
        </authorList>
    </citation>
    <scope>NUCLEOTIDE SEQUENCE</scope>
    <source>
        <strain evidence="1">MM415A00503</strain>
    </source>
</reference>
<dbReference type="SUPFAM" id="SSF102588">
    <property type="entry name" value="LmbE-like"/>
    <property type="match status" value="1"/>
</dbReference>
<sequence>MKTILAVGGHMDDVEMGCGGTLLKHINNGDSVRIAITNSDDKLAGNPKIRMREQANANKISGFSINMFTSKDNIEDIIGFLDLKYPNIIFSMFENDTHHHHIRAAKIGLAVGRKKNITVFQYDGGSSYNFNPNIFSIIDFNKKLELLNCFKSQIERKTIKIDIMRKKEEYWGSLISDENVCAEAFFVRKMKYGI</sequence>
<protein>
    <submittedName>
        <fullName evidence="1">Putative N-acetylglucosaminylphosphatidylinositol de-N-acetylase</fullName>
    </submittedName>
</protein>